<comment type="caution">
    <text evidence="1">The sequence shown here is derived from an EMBL/GenBank/DDBJ whole genome shotgun (WGS) entry which is preliminary data.</text>
</comment>
<accession>S2DBA8</accession>
<name>S2DBA8_INDAL</name>
<sequence>MISKKEKIKSSNQKPGISRLFLFGRVFKKHDYFDKFF</sequence>
<dbReference type="STRING" id="1189612.A33Q_2237"/>
<evidence type="ECO:0000313" key="2">
    <source>
        <dbReference type="Proteomes" id="UP000006073"/>
    </source>
</evidence>
<evidence type="ECO:0000313" key="1">
    <source>
        <dbReference type="EMBL" id="EOZ96467.1"/>
    </source>
</evidence>
<dbReference type="Proteomes" id="UP000006073">
    <property type="component" value="Unassembled WGS sequence"/>
</dbReference>
<gene>
    <name evidence="1" type="ORF">A33Q_2237</name>
</gene>
<reference evidence="1 2" key="1">
    <citation type="journal article" date="2013" name="Genome Announc.">
        <title>Draft Genome Sequence of Indibacter alkaliphilus Strain LW1T, Isolated from Lonar Lake, a Haloalkaline Lake in the Buldana District of Maharashtra, India.</title>
        <authorList>
            <person name="Singh A."/>
            <person name="Kumar Jangir P."/>
            <person name="Sharma R."/>
            <person name="Singh A."/>
            <person name="Kumar Pinnaka A."/>
            <person name="Shivaji S."/>
        </authorList>
    </citation>
    <scope>NUCLEOTIDE SEQUENCE [LARGE SCALE GENOMIC DNA]</scope>
    <source>
        <strain evidence="2">CCUG 57479 / KCTC 22604 / LW1</strain>
    </source>
</reference>
<organism evidence="1 2">
    <name type="scientific">Indibacter alkaliphilus (strain CCUG 57479 / KCTC 22604 / LW1)</name>
    <dbReference type="NCBI Taxonomy" id="1189612"/>
    <lineage>
        <taxon>Bacteria</taxon>
        <taxon>Pseudomonadati</taxon>
        <taxon>Bacteroidota</taxon>
        <taxon>Cytophagia</taxon>
        <taxon>Cytophagales</taxon>
        <taxon>Cyclobacteriaceae</taxon>
    </lineage>
</organism>
<dbReference type="AlphaFoldDB" id="S2DBA8"/>
<keyword evidence="2" id="KW-1185">Reference proteome</keyword>
<protein>
    <submittedName>
        <fullName evidence="1">Uncharacterized protein</fullName>
    </submittedName>
</protein>
<proteinExistence type="predicted"/>
<dbReference type="EMBL" id="ALWO02000033">
    <property type="protein sequence ID" value="EOZ96467.1"/>
    <property type="molecule type" value="Genomic_DNA"/>
</dbReference>